<sequence>MFPNLAALLDRFVSLGAISAFCKPLAENDNSKQQIYLGSSFQVVQMFRFEQIQTCREGKIDNYKAKLNFYWIDAEGKEQAKGSQLILYPQYPEVRLSGFLKGCRRAPNEHLRPTPKEARKHNNNEDGRVLFFAVTQNGLTLAFLAPAGSILAIEFLKRRESGEFENSNIFTNLPLPSRNTKSLLLGKLNQIRQHGWHESVRLDKSGNRVPYKAKNGGGYTLEALLGIIPNGRSEPDFMGWEIKAHKTSRITLMTPEPDGGMYGEQGVEAFVRRFGHSTANGTLYFTGQHKVGIRNKKTSLTLSINGYDPEKNVITDVAGAIELLTDDGECVASWSFEALLLKWNRKHTQAAYVTYESRKEAQLTAYRFLSPALAGEGTDFSKFLQALADGAIVFDPGSKVMDPEGQKSTVKARSQFRITKKMLPRLYSKFEPFEF</sequence>
<gene>
    <name evidence="2" type="ORF">GCM10011289_04430</name>
</gene>
<dbReference type="Gene3D" id="3.40.210.20">
    <property type="entry name" value="MvaI/BcnI restriction endonuclease, catalytic domain"/>
    <property type="match status" value="1"/>
</dbReference>
<dbReference type="EMBL" id="BMYX01000001">
    <property type="protein sequence ID" value="GGY04988.1"/>
    <property type="molecule type" value="Genomic_DNA"/>
</dbReference>
<feature type="domain" description="MvaI/BcnI restriction endonuclease" evidence="1">
    <location>
        <begin position="186"/>
        <end position="427"/>
    </location>
</feature>
<organism evidence="2 3">
    <name type="scientific">Paludibacterium paludis</name>
    <dbReference type="NCBI Taxonomy" id="1225769"/>
    <lineage>
        <taxon>Bacteria</taxon>
        <taxon>Pseudomonadati</taxon>
        <taxon>Pseudomonadota</taxon>
        <taxon>Betaproteobacteria</taxon>
        <taxon>Neisseriales</taxon>
        <taxon>Chromobacteriaceae</taxon>
        <taxon>Paludibacterium</taxon>
    </lineage>
</organism>
<evidence type="ECO:0000313" key="3">
    <source>
        <dbReference type="Proteomes" id="UP000645257"/>
    </source>
</evidence>
<name>A0A918U7L2_9NEIS</name>
<dbReference type="AlphaFoldDB" id="A0A918U7L2"/>
<dbReference type="InterPro" id="IPR029127">
    <property type="entry name" value="MvaI_BcnI"/>
</dbReference>
<dbReference type="RefSeq" id="WP_189530657.1">
    <property type="nucleotide sequence ID" value="NZ_BMYX01000001.1"/>
</dbReference>
<protein>
    <recommendedName>
        <fullName evidence="1">MvaI/BcnI restriction endonuclease domain-containing protein</fullName>
    </recommendedName>
</protein>
<accession>A0A918U7L2</accession>
<evidence type="ECO:0000313" key="2">
    <source>
        <dbReference type="EMBL" id="GGY04988.1"/>
    </source>
</evidence>
<comment type="caution">
    <text evidence="2">The sequence shown here is derived from an EMBL/GenBank/DDBJ whole genome shotgun (WGS) entry which is preliminary data.</text>
</comment>
<reference evidence="2" key="1">
    <citation type="journal article" date="2014" name="Int. J. Syst. Evol. Microbiol.">
        <title>Complete genome sequence of Corynebacterium casei LMG S-19264T (=DSM 44701T), isolated from a smear-ripened cheese.</title>
        <authorList>
            <consortium name="US DOE Joint Genome Institute (JGI-PGF)"/>
            <person name="Walter F."/>
            <person name="Albersmeier A."/>
            <person name="Kalinowski J."/>
            <person name="Ruckert C."/>
        </authorList>
    </citation>
    <scope>NUCLEOTIDE SEQUENCE</scope>
    <source>
        <strain evidence="2">KCTC 32182</strain>
    </source>
</reference>
<dbReference type="Pfam" id="PF15515">
    <property type="entry name" value="MvaI_BcnI"/>
    <property type="match status" value="1"/>
</dbReference>
<keyword evidence="3" id="KW-1185">Reference proteome</keyword>
<proteinExistence type="predicted"/>
<dbReference type="Proteomes" id="UP000645257">
    <property type="component" value="Unassembled WGS sequence"/>
</dbReference>
<dbReference type="InterPro" id="IPR043004">
    <property type="entry name" value="MvaI_BcnI_cat"/>
</dbReference>
<evidence type="ECO:0000259" key="1">
    <source>
        <dbReference type="Pfam" id="PF15515"/>
    </source>
</evidence>
<reference evidence="2" key="2">
    <citation type="submission" date="2020-09" db="EMBL/GenBank/DDBJ databases">
        <authorList>
            <person name="Sun Q."/>
            <person name="Kim S."/>
        </authorList>
    </citation>
    <scope>NUCLEOTIDE SEQUENCE</scope>
    <source>
        <strain evidence="2">KCTC 32182</strain>
    </source>
</reference>